<evidence type="ECO:0000256" key="6">
    <source>
        <dbReference type="ARBA" id="ARBA00022946"/>
    </source>
</evidence>
<evidence type="ECO:0000256" key="2">
    <source>
        <dbReference type="ARBA" id="ARBA00004305"/>
    </source>
</evidence>
<dbReference type="InterPro" id="IPR006091">
    <property type="entry name" value="Acyl-CoA_Oxase/DH_mid-dom"/>
</dbReference>
<evidence type="ECO:0000259" key="12">
    <source>
        <dbReference type="Pfam" id="PF02770"/>
    </source>
</evidence>
<dbReference type="Pfam" id="PF00441">
    <property type="entry name" value="Acyl-CoA_dh_1"/>
    <property type="match status" value="1"/>
</dbReference>
<keyword evidence="5 10" id="KW-0274">FAD</keyword>
<dbReference type="GO" id="GO:0005759">
    <property type="term" value="C:mitochondrial matrix"/>
    <property type="evidence" value="ECO:0007669"/>
    <property type="project" value="UniProtKB-SubCell"/>
</dbReference>
<evidence type="ECO:0000256" key="8">
    <source>
        <dbReference type="ARBA" id="ARBA00023002"/>
    </source>
</evidence>
<dbReference type="InterPro" id="IPR052033">
    <property type="entry name" value="Glutaryl-CoA_DH_mitochondrial"/>
</dbReference>
<keyword evidence="9" id="KW-0496">Mitochondrion</keyword>
<comment type="subcellular location">
    <subcellularLocation>
        <location evidence="2">Mitochondrion matrix</location>
    </subcellularLocation>
</comment>
<proteinExistence type="inferred from homology"/>
<dbReference type="FunFam" id="1.10.540.10:FF:000026">
    <property type="entry name" value="Acyl-CoA dehydrogenase medium chain"/>
    <property type="match status" value="1"/>
</dbReference>
<dbReference type="GO" id="GO:0004361">
    <property type="term" value="F:glutaryl-CoA dehydrogenase activity"/>
    <property type="evidence" value="ECO:0007669"/>
    <property type="project" value="TreeGrafter"/>
</dbReference>
<evidence type="ECO:0000256" key="5">
    <source>
        <dbReference type="ARBA" id="ARBA00022827"/>
    </source>
</evidence>
<dbReference type="InterPro" id="IPR037069">
    <property type="entry name" value="AcylCoA_DH/ox_N_sf"/>
</dbReference>
<keyword evidence="15" id="KW-1185">Reference proteome</keyword>
<dbReference type="PANTHER" id="PTHR42807:SF1">
    <property type="entry name" value="GLUTARYL-COA DEHYDROGENASE, MITOCHONDRIAL"/>
    <property type="match status" value="1"/>
</dbReference>
<protein>
    <submittedName>
        <fullName evidence="14">Glutaryl-CoA dehydrogenase</fullName>
    </submittedName>
</protein>
<feature type="domain" description="Acyl-CoA oxidase/dehydrogenase middle" evidence="12">
    <location>
        <begin position="97"/>
        <end position="190"/>
    </location>
</feature>
<evidence type="ECO:0000256" key="10">
    <source>
        <dbReference type="RuleBase" id="RU362125"/>
    </source>
</evidence>
<comment type="cofactor">
    <cofactor evidence="1 10">
        <name>FAD</name>
        <dbReference type="ChEBI" id="CHEBI:57692"/>
    </cofactor>
</comment>
<comment type="similarity">
    <text evidence="3 10">Belongs to the acyl-CoA dehydrogenase family.</text>
</comment>
<dbReference type="AlphaFoldDB" id="A0A7J8I734"/>
<dbReference type="InterPro" id="IPR036250">
    <property type="entry name" value="AcylCo_DH-like_C"/>
</dbReference>
<organism evidence="14 15">
    <name type="scientific">Molossus molossus</name>
    <name type="common">Pallas' mastiff bat</name>
    <name type="synonym">Vespertilio molossus</name>
    <dbReference type="NCBI Taxonomy" id="27622"/>
    <lineage>
        <taxon>Eukaryota</taxon>
        <taxon>Metazoa</taxon>
        <taxon>Chordata</taxon>
        <taxon>Craniata</taxon>
        <taxon>Vertebrata</taxon>
        <taxon>Euteleostomi</taxon>
        <taxon>Mammalia</taxon>
        <taxon>Eutheria</taxon>
        <taxon>Laurasiatheria</taxon>
        <taxon>Chiroptera</taxon>
        <taxon>Yangochiroptera</taxon>
        <taxon>Molossidae</taxon>
        <taxon>Molossus</taxon>
    </lineage>
</organism>
<evidence type="ECO:0000256" key="4">
    <source>
        <dbReference type="ARBA" id="ARBA00022630"/>
    </source>
</evidence>
<keyword evidence="4 10" id="KW-0285">Flavoprotein</keyword>
<gene>
    <name evidence="14" type="ORF">HJG59_005534</name>
</gene>
<evidence type="ECO:0000313" key="14">
    <source>
        <dbReference type="EMBL" id="KAF6480131.1"/>
    </source>
</evidence>
<dbReference type="GO" id="GO:0000062">
    <property type="term" value="F:fatty-acyl-CoA binding"/>
    <property type="evidence" value="ECO:0007669"/>
    <property type="project" value="TreeGrafter"/>
</dbReference>
<dbReference type="Gene3D" id="2.40.110.10">
    <property type="entry name" value="Butyryl-CoA Dehydrogenase, subunit A, domain 2"/>
    <property type="match status" value="1"/>
</dbReference>
<dbReference type="Gene3D" id="1.10.540.10">
    <property type="entry name" value="Acyl-CoA dehydrogenase/oxidase, N-terminal domain"/>
    <property type="match status" value="1"/>
</dbReference>
<dbReference type="Pfam" id="PF02771">
    <property type="entry name" value="Acyl-CoA_dh_N"/>
    <property type="match status" value="1"/>
</dbReference>
<dbReference type="EMBL" id="JACASF010000004">
    <property type="protein sequence ID" value="KAF6480131.1"/>
    <property type="molecule type" value="Genomic_DNA"/>
</dbReference>
<dbReference type="Pfam" id="PF02770">
    <property type="entry name" value="Acyl-CoA_dh_M"/>
    <property type="match status" value="1"/>
</dbReference>
<dbReference type="InterPro" id="IPR009075">
    <property type="entry name" value="AcylCo_DH/oxidase_C"/>
</dbReference>
<dbReference type="InterPro" id="IPR046373">
    <property type="entry name" value="Acyl-CoA_Oxase/DH_mid-dom_sf"/>
</dbReference>
<dbReference type="SUPFAM" id="SSF56645">
    <property type="entry name" value="Acyl-CoA dehydrogenase NM domain-like"/>
    <property type="match status" value="1"/>
</dbReference>
<evidence type="ECO:0000256" key="9">
    <source>
        <dbReference type="ARBA" id="ARBA00023128"/>
    </source>
</evidence>
<evidence type="ECO:0000313" key="15">
    <source>
        <dbReference type="Proteomes" id="UP000550707"/>
    </source>
</evidence>
<keyword evidence="8 10" id="KW-0560">Oxidoreductase</keyword>
<dbReference type="GO" id="GO:0005743">
    <property type="term" value="C:mitochondrial inner membrane"/>
    <property type="evidence" value="ECO:0007669"/>
    <property type="project" value="TreeGrafter"/>
</dbReference>
<accession>A0A7J8I734</accession>
<name>A0A7J8I734_MOLMO</name>
<evidence type="ECO:0000256" key="7">
    <source>
        <dbReference type="ARBA" id="ARBA00022990"/>
    </source>
</evidence>
<dbReference type="InterPro" id="IPR013786">
    <property type="entry name" value="AcylCoA_DH/ox_N"/>
</dbReference>
<evidence type="ECO:0000259" key="11">
    <source>
        <dbReference type="Pfam" id="PF00441"/>
    </source>
</evidence>
<sequence>MPRILLANRNEVFHREIISEMGELGVLGPTIKGYGCAGASSVAYGLLARELERVDSGYRSAMSVQSSLVMHPIYAYGSKEQQQKYLPRLAKGELLGCFGLTEPNHGSDPGSMETRARHNVSSRSYTLNGTKTWITNSPVADLFVVWARCEDNCIRGFLLEKGMRGLSTPKIEGKFSLRASATGMIVMDAVEVPEENILPGASGLAGPFGCLNNARYGIAWGTLGAAEFCLHTARQYTLDRIQFGVPLARNQLIQKKLADMLTEITLGLHACLQLGRLKDQDK</sequence>
<comment type="caution">
    <text evidence="14">The sequence shown here is derived from an EMBL/GenBank/DDBJ whole genome shotgun (WGS) entry which is preliminary data.</text>
</comment>
<feature type="domain" description="Acyl-CoA dehydrogenase/oxidase N-terminal" evidence="13">
    <location>
        <begin position="7"/>
        <end position="93"/>
    </location>
</feature>
<keyword evidence="6" id="KW-0809">Transit peptide</keyword>
<dbReference type="Gene3D" id="1.20.140.10">
    <property type="entry name" value="Butyryl-CoA Dehydrogenase, subunit A, domain 3"/>
    <property type="match status" value="1"/>
</dbReference>
<dbReference type="FunFam" id="2.40.110.10:FF:000008">
    <property type="entry name" value="Glutaryl-CoA dehydrogenase, mitochondrial"/>
    <property type="match status" value="1"/>
</dbReference>
<dbReference type="GO" id="GO:0046949">
    <property type="term" value="P:fatty-acyl-CoA biosynthetic process"/>
    <property type="evidence" value="ECO:0007669"/>
    <property type="project" value="TreeGrafter"/>
</dbReference>
<reference evidence="14 15" key="1">
    <citation type="journal article" date="2020" name="Nature">
        <title>Six reference-quality genomes reveal evolution of bat adaptations.</title>
        <authorList>
            <person name="Jebb D."/>
            <person name="Huang Z."/>
            <person name="Pippel M."/>
            <person name="Hughes G.M."/>
            <person name="Lavrichenko K."/>
            <person name="Devanna P."/>
            <person name="Winkler S."/>
            <person name="Jermiin L.S."/>
            <person name="Skirmuntt E.C."/>
            <person name="Katzourakis A."/>
            <person name="Burkitt-Gray L."/>
            <person name="Ray D.A."/>
            <person name="Sullivan K.A.M."/>
            <person name="Roscito J.G."/>
            <person name="Kirilenko B.M."/>
            <person name="Davalos L.M."/>
            <person name="Corthals A.P."/>
            <person name="Power M.L."/>
            <person name="Jones G."/>
            <person name="Ransome R.D."/>
            <person name="Dechmann D.K.N."/>
            <person name="Locatelli A.G."/>
            <person name="Puechmaille S.J."/>
            <person name="Fedrigo O."/>
            <person name="Jarvis E.D."/>
            <person name="Hiller M."/>
            <person name="Vernes S.C."/>
            <person name="Myers E.W."/>
            <person name="Teeling E.C."/>
        </authorList>
    </citation>
    <scope>NUCLEOTIDE SEQUENCE [LARGE SCALE GENOMIC DNA]</scope>
    <source>
        <strain evidence="14">MMolMol1</strain>
        <tissue evidence="14">Muscle</tissue>
    </source>
</reference>
<dbReference type="GO" id="GO:0050660">
    <property type="term" value="F:flavin adenine dinucleotide binding"/>
    <property type="evidence" value="ECO:0007669"/>
    <property type="project" value="InterPro"/>
</dbReference>
<evidence type="ECO:0000256" key="3">
    <source>
        <dbReference type="ARBA" id="ARBA00009347"/>
    </source>
</evidence>
<dbReference type="SUPFAM" id="SSF47203">
    <property type="entry name" value="Acyl-CoA dehydrogenase C-terminal domain-like"/>
    <property type="match status" value="1"/>
</dbReference>
<feature type="domain" description="Acyl-CoA dehydrogenase/oxidase C-terminal" evidence="11">
    <location>
        <begin position="209"/>
        <end position="281"/>
    </location>
</feature>
<evidence type="ECO:0000259" key="13">
    <source>
        <dbReference type="Pfam" id="PF02771"/>
    </source>
</evidence>
<dbReference type="PANTHER" id="PTHR42807">
    <property type="entry name" value="GLUTARYL-COA DEHYDROGENASE, MITOCHONDRIAL"/>
    <property type="match status" value="1"/>
</dbReference>
<keyword evidence="7" id="KW-0007">Acetylation</keyword>
<dbReference type="GO" id="GO:0033539">
    <property type="term" value="P:fatty acid beta-oxidation using acyl-CoA dehydrogenase"/>
    <property type="evidence" value="ECO:0007669"/>
    <property type="project" value="TreeGrafter"/>
</dbReference>
<dbReference type="InterPro" id="IPR009100">
    <property type="entry name" value="AcylCoA_DH/oxidase_NM_dom_sf"/>
</dbReference>
<evidence type="ECO:0000256" key="1">
    <source>
        <dbReference type="ARBA" id="ARBA00001974"/>
    </source>
</evidence>
<dbReference type="Proteomes" id="UP000550707">
    <property type="component" value="Unassembled WGS sequence"/>
</dbReference>